<feature type="region of interest" description="Disordered" evidence="4">
    <location>
        <begin position="285"/>
        <end position="323"/>
    </location>
</feature>
<dbReference type="Pfam" id="PF00612">
    <property type="entry name" value="IQ"/>
    <property type="match status" value="2"/>
</dbReference>
<feature type="compositionally biased region" description="Basic and acidic residues" evidence="4">
    <location>
        <begin position="497"/>
        <end position="509"/>
    </location>
</feature>
<feature type="compositionally biased region" description="Basic and acidic residues" evidence="4">
    <location>
        <begin position="385"/>
        <end position="396"/>
    </location>
</feature>
<feature type="domain" description="DUF4005" evidence="5">
    <location>
        <begin position="514"/>
        <end position="604"/>
    </location>
</feature>
<feature type="region of interest" description="Disordered" evidence="4">
    <location>
        <begin position="24"/>
        <end position="56"/>
    </location>
</feature>
<accession>A0AAE1MJK8</accession>
<feature type="compositionally biased region" description="Polar residues" evidence="4">
    <location>
        <begin position="607"/>
        <end position="626"/>
    </location>
</feature>
<comment type="similarity">
    <text evidence="2">Belongs to the IQD family.</text>
</comment>
<feature type="region of interest" description="Disordered" evidence="4">
    <location>
        <begin position="379"/>
        <end position="403"/>
    </location>
</feature>
<evidence type="ECO:0000256" key="1">
    <source>
        <dbReference type="ARBA" id="ARBA00022860"/>
    </source>
</evidence>
<feature type="region of interest" description="Disordered" evidence="4">
    <location>
        <begin position="441"/>
        <end position="626"/>
    </location>
</feature>
<dbReference type="PROSITE" id="PS50096">
    <property type="entry name" value="IQ"/>
    <property type="match status" value="2"/>
</dbReference>
<comment type="caution">
    <text evidence="6">The sequence shown here is derived from an EMBL/GenBank/DDBJ whole genome shotgun (WGS) entry which is preliminary data.</text>
</comment>
<protein>
    <recommendedName>
        <fullName evidence="5">DUF4005 domain-containing protein</fullName>
    </recommendedName>
</protein>
<gene>
    <name evidence="6" type="ORF">QN277_025426</name>
</gene>
<dbReference type="InterPro" id="IPR000048">
    <property type="entry name" value="IQ_motif_EF-hand-BS"/>
</dbReference>
<feature type="compositionally biased region" description="Polar residues" evidence="4">
    <location>
        <begin position="302"/>
        <end position="311"/>
    </location>
</feature>
<comment type="subunit">
    <text evidence="3">Binds to multiple calmodulin (CaM) in the presence of Ca(2+) and CaM-like proteins.</text>
</comment>
<dbReference type="Gene3D" id="1.20.5.190">
    <property type="match status" value="1"/>
</dbReference>
<dbReference type="Proteomes" id="UP001293593">
    <property type="component" value="Unassembled WGS sequence"/>
</dbReference>
<evidence type="ECO:0000313" key="6">
    <source>
        <dbReference type="EMBL" id="KAK4264218.1"/>
    </source>
</evidence>
<dbReference type="SMART" id="SM00015">
    <property type="entry name" value="IQ"/>
    <property type="match status" value="2"/>
</dbReference>
<dbReference type="PANTHER" id="PTHR32295:SF281">
    <property type="entry name" value="PROTEIN IQ-DOMAIN 31"/>
    <property type="match status" value="1"/>
</dbReference>
<feature type="compositionally biased region" description="Basic and acidic residues" evidence="4">
    <location>
        <begin position="472"/>
        <end position="489"/>
    </location>
</feature>
<evidence type="ECO:0000313" key="7">
    <source>
        <dbReference type="Proteomes" id="UP001293593"/>
    </source>
</evidence>
<evidence type="ECO:0000259" key="5">
    <source>
        <dbReference type="Pfam" id="PF13178"/>
    </source>
</evidence>
<name>A0AAE1MJK8_9FABA</name>
<dbReference type="GO" id="GO:0005516">
    <property type="term" value="F:calmodulin binding"/>
    <property type="evidence" value="ECO:0007669"/>
    <property type="project" value="UniProtKB-KW"/>
</dbReference>
<keyword evidence="7" id="KW-1185">Reference proteome</keyword>
<evidence type="ECO:0000256" key="3">
    <source>
        <dbReference type="ARBA" id="ARBA00024378"/>
    </source>
</evidence>
<dbReference type="AlphaFoldDB" id="A0AAE1MJK8"/>
<feature type="compositionally biased region" description="Polar residues" evidence="4">
    <location>
        <begin position="576"/>
        <end position="587"/>
    </location>
</feature>
<dbReference type="InterPro" id="IPR025064">
    <property type="entry name" value="DUF4005"/>
</dbReference>
<keyword evidence="1" id="KW-0112">Calmodulin-binding</keyword>
<dbReference type="Pfam" id="PF13178">
    <property type="entry name" value="DUF4005"/>
    <property type="match status" value="1"/>
</dbReference>
<reference evidence="6" key="1">
    <citation type="submission" date="2023-10" db="EMBL/GenBank/DDBJ databases">
        <title>Chromosome-level genome of the transformable northern wattle, Acacia crassicarpa.</title>
        <authorList>
            <person name="Massaro I."/>
            <person name="Sinha N.R."/>
            <person name="Poethig S."/>
            <person name="Leichty A.R."/>
        </authorList>
    </citation>
    <scope>NUCLEOTIDE SEQUENCE</scope>
    <source>
        <strain evidence="6">Acra3RX</strain>
        <tissue evidence="6">Leaf</tissue>
    </source>
</reference>
<sequence>MGKSPGKWIKTVLFRKKSSKSNISKAREKLVTQKESPVAPKASETEFSFNPTPITFPRNERDAELENKDLEHLLLQNQADISGSDHQDAPLDLDRIMQEEATTKVQSTIPSDLEKNKQEEAAMTMQVTLPPDLDKIKQEEAAIKVQATCRGYLARRAFMTLKGIIRLQALIRGHLVRRQAISTLCCMYGTIKIQALVRGRRVRQSEVGYDMHGKCNVVKHQVDKCGNSVGLTAKIANMSANSFIRKLLASSTATTALHLQYPSGDPNAVLSWLVRWSASHFWKPVPKPKKRLDSKSQRKIGNISNGDAQTSKPKRSNWKIPSSSSDLVLVQESSDFEKLKRNLGKVSSKPTDTVEENSEYEFEKVKRNLRKVHNPVAENSAQPEVESKTVKQHSEKASVTSGYDVEEEVKTSYNEKIKIDSTLTMSNEPDGDGKLRISVGKKASNMLNTQVPTDSVPLRENTSRSKNNSGEEATKELKDSQEIWNDEHSPLTNGHLSLKEDLTRNENQKPGRKSPVLAKQKLVVEDGSQNSPSPTLPSYMAATESAKAKLRAQGSPRLGQDSGGERSNLTRRHSLPSLNNGKISSHSPRTHRPAQAGGKKGHRSGKTNKTMGSSTDGKSTQAEWRR</sequence>
<evidence type="ECO:0000256" key="4">
    <source>
        <dbReference type="SAM" id="MobiDB-lite"/>
    </source>
</evidence>
<organism evidence="6 7">
    <name type="scientific">Acacia crassicarpa</name>
    <name type="common">northern wattle</name>
    <dbReference type="NCBI Taxonomy" id="499986"/>
    <lineage>
        <taxon>Eukaryota</taxon>
        <taxon>Viridiplantae</taxon>
        <taxon>Streptophyta</taxon>
        <taxon>Embryophyta</taxon>
        <taxon>Tracheophyta</taxon>
        <taxon>Spermatophyta</taxon>
        <taxon>Magnoliopsida</taxon>
        <taxon>eudicotyledons</taxon>
        <taxon>Gunneridae</taxon>
        <taxon>Pentapetalae</taxon>
        <taxon>rosids</taxon>
        <taxon>fabids</taxon>
        <taxon>Fabales</taxon>
        <taxon>Fabaceae</taxon>
        <taxon>Caesalpinioideae</taxon>
        <taxon>mimosoid clade</taxon>
        <taxon>Acacieae</taxon>
        <taxon>Acacia</taxon>
    </lineage>
</organism>
<evidence type="ECO:0000256" key="2">
    <source>
        <dbReference type="ARBA" id="ARBA00024341"/>
    </source>
</evidence>
<dbReference type="EMBL" id="JAWXYG010000008">
    <property type="protein sequence ID" value="KAK4264218.1"/>
    <property type="molecule type" value="Genomic_DNA"/>
</dbReference>
<proteinExistence type="inferred from homology"/>
<dbReference type="PANTHER" id="PTHR32295">
    <property type="entry name" value="IQ-DOMAIN 5-RELATED"/>
    <property type="match status" value="1"/>
</dbReference>